<evidence type="ECO:0000313" key="2">
    <source>
        <dbReference type="EMBL" id="KAK7339637.1"/>
    </source>
</evidence>
<organism evidence="2 3">
    <name type="scientific">Canavalia gladiata</name>
    <name type="common">Sword bean</name>
    <name type="synonym">Dolichos gladiatus</name>
    <dbReference type="NCBI Taxonomy" id="3824"/>
    <lineage>
        <taxon>Eukaryota</taxon>
        <taxon>Viridiplantae</taxon>
        <taxon>Streptophyta</taxon>
        <taxon>Embryophyta</taxon>
        <taxon>Tracheophyta</taxon>
        <taxon>Spermatophyta</taxon>
        <taxon>Magnoliopsida</taxon>
        <taxon>eudicotyledons</taxon>
        <taxon>Gunneridae</taxon>
        <taxon>Pentapetalae</taxon>
        <taxon>rosids</taxon>
        <taxon>fabids</taxon>
        <taxon>Fabales</taxon>
        <taxon>Fabaceae</taxon>
        <taxon>Papilionoideae</taxon>
        <taxon>50 kb inversion clade</taxon>
        <taxon>NPAAA clade</taxon>
        <taxon>indigoferoid/millettioid clade</taxon>
        <taxon>Phaseoleae</taxon>
        <taxon>Canavalia</taxon>
    </lineage>
</organism>
<proteinExistence type="predicted"/>
<keyword evidence="1" id="KW-0472">Membrane</keyword>
<protein>
    <submittedName>
        <fullName evidence="2">Uncharacterized protein</fullName>
    </submittedName>
</protein>
<comment type="caution">
    <text evidence="2">The sequence shown here is derived from an EMBL/GenBank/DDBJ whole genome shotgun (WGS) entry which is preliminary data.</text>
</comment>
<keyword evidence="3" id="KW-1185">Reference proteome</keyword>
<feature type="transmembrane region" description="Helical" evidence="1">
    <location>
        <begin position="131"/>
        <end position="149"/>
    </location>
</feature>
<feature type="transmembrane region" description="Helical" evidence="1">
    <location>
        <begin position="83"/>
        <end position="103"/>
    </location>
</feature>
<dbReference type="EMBL" id="JAYMYQ010000004">
    <property type="protein sequence ID" value="KAK7339637.1"/>
    <property type="molecule type" value="Genomic_DNA"/>
</dbReference>
<sequence>MLFSSRGALMLEEINGDGQFSVLRRNELNDMFRQPVTRFYQCFDDFVKLGYKAFCMFVFGCKLDTSFMEYNNNLIFGFIDHTIPPLLIVSFYPLASLLTFAIYSRCSSSSIHWKFIMISPSFSMVSRGKPLSVAIIFFFILFNTSSYLLSHGGSKLDHRCSKFTILGISYSLESLFREPTFGLGAD</sequence>
<accession>A0AAN9LT93</accession>
<evidence type="ECO:0000313" key="3">
    <source>
        <dbReference type="Proteomes" id="UP001367508"/>
    </source>
</evidence>
<dbReference type="Proteomes" id="UP001367508">
    <property type="component" value="Unassembled WGS sequence"/>
</dbReference>
<keyword evidence="1" id="KW-0812">Transmembrane</keyword>
<evidence type="ECO:0000256" key="1">
    <source>
        <dbReference type="SAM" id="Phobius"/>
    </source>
</evidence>
<keyword evidence="1" id="KW-1133">Transmembrane helix</keyword>
<reference evidence="2 3" key="1">
    <citation type="submission" date="2024-01" db="EMBL/GenBank/DDBJ databases">
        <title>The genomes of 5 underutilized Papilionoideae crops provide insights into root nodulation and disease resistanc.</title>
        <authorList>
            <person name="Jiang F."/>
        </authorList>
    </citation>
    <scope>NUCLEOTIDE SEQUENCE [LARGE SCALE GENOMIC DNA]</scope>
    <source>
        <strain evidence="2">LVBAO_FW01</strain>
        <tissue evidence="2">Leaves</tissue>
    </source>
</reference>
<name>A0AAN9LT93_CANGL</name>
<dbReference type="AlphaFoldDB" id="A0AAN9LT93"/>
<gene>
    <name evidence="2" type="ORF">VNO77_20315</name>
</gene>